<proteinExistence type="predicted"/>
<feature type="non-terminal residue" evidence="1">
    <location>
        <position position="51"/>
    </location>
</feature>
<name>A0ACD3AD20_9AGAR</name>
<accession>A0ACD3AD20</accession>
<dbReference type="EMBL" id="ML208528">
    <property type="protein sequence ID" value="TFK63335.1"/>
    <property type="molecule type" value="Genomic_DNA"/>
</dbReference>
<organism evidence="1 2">
    <name type="scientific">Pluteus cervinus</name>
    <dbReference type="NCBI Taxonomy" id="181527"/>
    <lineage>
        <taxon>Eukaryota</taxon>
        <taxon>Fungi</taxon>
        <taxon>Dikarya</taxon>
        <taxon>Basidiomycota</taxon>
        <taxon>Agaricomycotina</taxon>
        <taxon>Agaricomycetes</taxon>
        <taxon>Agaricomycetidae</taxon>
        <taxon>Agaricales</taxon>
        <taxon>Pluteineae</taxon>
        <taxon>Pluteaceae</taxon>
        <taxon>Pluteus</taxon>
    </lineage>
</organism>
<sequence length="51" mass="6044">FLPVASSTLYLYDLLLSLDLEVDLLWPSKWTLIKVFYLLQRYLPLIDMVIV</sequence>
<evidence type="ECO:0000313" key="1">
    <source>
        <dbReference type="EMBL" id="TFK63335.1"/>
    </source>
</evidence>
<reference evidence="1 2" key="1">
    <citation type="journal article" date="2019" name="Nat. Ecol. Evol.">
        <title>Megaphylogeny resolves global patterns of mushroom evolution.</title>
        <authorList>
            <person name="Varga T."/>
            <person name="Krizsan K."/>
            <person name="Foldi C."/>
            <person name="Dima B."/>
            <person name="Sanchez-Garcia M."/>
            <person name="Sanchez-Ramirez S."/>
            <person name="Szollosi G.J."/>
            <person name="Szarkandi J.G."/>
            <person name="Papp V."/>
            <person name="Albert L."/>
            <person name="Andreopoulos W."/>
            <person name="Angelini C."/>
            <person name="Antonin V."/>
            <person name="Barry K.W."/>
            <person name="Bougher N.L."/>
            <person name="Buchanan P."/>
            <person name="Buyck B."/>
            <person name="Bense V."/>
            <person name="Catcheside P."/>
            <person name="Chovatia M."/>
            <person name="Cooper J."/>
            <person name="Damon W."/>
            <person name="Desjardin D."/>
            <person name="Finy P."/>
            <person name="Geml J."/>
            <person name="Haridas S."/>
            <person name="Hughes K."/>
            <person name="Justo A."/>
            <person name="Karasinski D."/>
            <person name="Kautmanova I."/>
            <person name="Kiss B."/>
            <person name="Kocsube S."/>
            <person name="Kotiranta H."/>
            <person name="LaButti K.M."/>
            <person name="Lechner B.E."/>
            <person name="Liimatainen K."/>
            <person name="Lipzen A."/>
            <person name="Lukacs Z."/>
            <person name="Mihaltcheva S."/>
            <person name="Morgado L.N."/>
            <person name="Niskanen T."/>
            <person name="Noordeloos M.E."/>
            <person name="Ohm R.A."/>
            <person name="Ortiz-Santana B."/>
            <person name="Ovrebo C."/>
            <person name="Racz N."/>
            <person name="Riley R."/>
            <person name="Savchenko A."/>
            <person name="Shiryaev A."/>
            <person name="Soop K."/>
            <person name="Spirin V."/>
            <person name="Szebenyi C."/>
            <person name="Tomsovsky M."/>
            <person name="Tulloss R.E."/>
            <person name="Uehling J."/>
            <person name="Grigoriev I.V."/>
            <person name="Vagvolgyi C."/>
            <person name="Papp T."/>
            <person name="Martin F.M."/>
            <person name="Miettinen O."/>
            <person name="Hibbett D.S."/>
            <person name="Nagy L.G."/>
        </authorList>
    </citation>
    <scope>NUCLEOTIDE SEQUENCE [LARGE SCALE GENOMIC DNA]</scope>
    <source>
        <strain evidence="1 2">NL-1719</strain>
    </source>
</reference>
<gene>
    <name evidence="1" type="ORF">BDN72DRAFT_734017</name>
</gene>
<evidence type="ECO:0000313" key="2">
    <source>
        <dbReference type="Proteomes" id="UP000308600"/>
    </source>
</evidence>
<keyword evidence="2" id="KW-1185">Reference proteome</keyword>
<feature type="non-terminal residue" evidence="1">
    <location>
        <position position="1"/>
    </location>
</feature>
<dbReference type="Proteomes" id="UP000308600">
    <property type="component" value="Unassembled WGS sequence"/>
</dbReference>
<protein>
    <submittedName>
        <fullName evidence="1">Uncharacterized protein</fullName>
    </submittedName>
</protein>